<keyword evidence="2" id="KW-0732">Signal</keyword>
<organism evidence="3 4">
    <name type="scientific">Schleiferilactobacillus shenzhenensis LY-73</name>
    <dbReference type="NCBI Taxonomy" id="1231336"/>
    <lineage>
        <taxon>Bacteria</taxon>
        <taxon>Bacillati</taxon>
        <taxon>Bacillota</taxon>
        <taxon>Bacilli</taxon>
        <taxon>Lactobacillales</taxon>
        <taxon>Lactobacillaceae</taxon>
        <taxon>Schleiferilactobacillus</taxon>
    </lineage>
</organism>
<gene>
    <name evidence="3" type="ORF">L248_2974</name>
</gene>
<keyword evidence="4" id="KW-1185">Reference proteome</keyword>
<protein>
    <recommendedName>
        <fullName evidence="5">PepSY domain-containing protein</fullName>
    </recommendedName>
</protein>
<dbReference type="RefSeq" id="WP_022529559.1">
    <property type="nucleotide sequence ID" value="NZ_KI271589.1"/>
</dbReference>
<sequence length="155" mass="15618">MHKKIALPLLGLALLLTLGACSSGNKSTAASSSKAKTETVAKSSSTDSSSTTSSSSSSESSSTSSSSASGQSSSSSSSSSATQITSSDAAINALKPTAAAKFANDAPLVYAFDKQVTVNGKSAYQIEVGKNNGRSTIALYNVFPDGTIQLVKTYK</sequence>
<evidence type="ECO:0000256" key="2">
    <source>
        <dbReference type="SAM" id="SignalP"/>
    </source>
</evidence>
<dbReference type="AlphaFoldDB" id="U4TJM6"/>
<feature type="signal peptide" evidence="2">
    <location>
        <begin position="1"/>
        <end position="22"/>
    </location>
</feature>
<evidence type="ECO:0000313" key="4">
    <source>
        <dbReference type="Proteomes" id="UP000030647"/>
    </source>
</evidence>
<proteinExistence type="predicted"/>
<dbReference type="eggNOG" id="ENOG5032NC2">
    <property type="taxonomic scope" value="Bacteria"/>
</dbReference>
<evidence type="ECO:0008006" key="5">
    <source>
        <dbReference type="Google" id="ProtNLM"/>
    </source>
</evidence>
<reference evidence="4" key="1">
    <citation type="journal article" date="2013" name="Genome Announc.">
        <title>Whole-Genome Sequencing of Lactobacillus shenzhenensis Strain LY-73T.</title>
        <authorList>
            <person name="Lin Z."/>
            <person name="Liu Z."/>
            <person name="Yang R."/>
            <person name="Zou Y."/>
            <person name="Wan D."/>
            <person name="Chen J."/>
            <person name="Guo M."/>
            <person name="Zhao J."/>
            <person name="Fang C."/>
            <person name="Yang R."/>
            <person name="Liu F."/>
        </authorList>
    </citation>
    <scope>NUCLEOTIDE SEQUENCE [LARGE SCALE GENOMIC DNA]</scope>
    <source>
        <strain evidence="4">LY-73</strain>
    </source>
</reference>
<dbReference type="HOGENOM" id="CLU_1693292_0_0_9"/>
<evidence type="ECO:0000256" key="1">
    <source>
        <dbReference type="SAM" id="MobiDB-lite"/>
    </source>
</evidence>
<dbReference type="EMBL" id="KI271589">
    <property type="protein sequence ID" value="ERL65036.1"/>
    <property type="molecule type" value="Genomic_DNA"/>
</dbReference>
<accession>U4TJM6</accession>
<dbReference type="Proteomes" id="UP000030647">
    <property type="component" value="Unassembled WGS sequence"/>
</dbReference>
<dbReference type="OrthoDB" id="2329866at2"/>
<feature type="chain" id="PRO_5039351207" description="PepSY domain-containing protein" evidence="2">
    <location>
        <begin position="23"/>
        <end position="155"/>
    </location>
</feature>
<feature type="region of interest" description="Disordered" evidence="1">
    <location>
        <begin position="23"/>
        <end position="81"/>
    </location>
</feature>
<dbReference type="PROSITE" id="PS51257">
    <property type="entry name" value="PROKAR_LIPOPROTEIN"/>
    <property type="match status" value="1"/>
</dbReference>
<dbReference type="STRING" id="1231336.L248_2974"/>
<evidence type="ECO:0000313" key="3">
    <source>
        <dbReference type="EMBL" id="ERL65036.1"/>
    </source>
</evidence>
<name>U4TJM6_9LACO</name>